<name>A0AAE0ZIJ0_9GAST</name>
<reference evidence="2" key="1">
    <citation type="journal article" date="2023" name="G3 (Bethesda)">
        <title>A reference genome for the long-term kleptoplast-retaining sea slug Elysia crispata morphotype clarki.</title>
        <authorList>
            <person name="Eastman K.E."/>
            <person name="Pendleton A.L."/>
            <person name="Shaikh M.A."/>
            <person name="Suttiyut T."/>
            <person name="Ogas R."/>
            <person name="Tomko P."/>
            <person name="Gavelis G."/>
            <person name="Widhalm J.R."/>
            <person name="Wisecaver J.H."/>
        </authorList>
    </citation>
    <scope>NUCLEOTIDE SEQUENCE</scope>
    <source>
        <strain evidence="2">ECLA1</strain>
    </source>
</reference>
<gene>
    <name evidence="2" type="ORF">RRG08_043165</name>
</gene>
<evidence type="ECO:0000313" key="3">
    <source>
        <dbReference type="Proteomes" id="UP001283361"/>
    </source>
</evidence>
<keyword evidence="1" id="KW-1133">Transmembrane helix</keyword>
<comment type="caution">
    <text evidence="2">The sequence shown here is derived from an EMBL/GenBank/DDBJ whole genome shotgun (WGS) entry which is preliminary data.</text>
</comment>
<protein>
    <submittedName>
        <fullName evidence="2">Uncharacterized protein</fullName>
    </submittedName>
</protein>
<feature type="transmembrane region" description="Helical" evidence="1">
    <location>
        <begin position="46"/>
        <end position="67"/>
    </location>
</feature>
<keyword evidence="3" id="KW-1185">Reference proteome</keyword>
<keyword evidence="1" id="KW-0812">Transmembrane</keyword>
<dbReference type="Proteomes" id="UP001283361">
    <property type="component" value="Unassembled WGS sequence"/>
</dbReference>
<sequence length="123" mass="13734">MRSQAGGLELYNIGGARVLPLVFGVQHESEWGSQSLLPLGVQECGLVRSVLLASVVWFGAFCSLVWFGAVRSALLAHTPQLFRLVWIYCCRCEQFSKGVTIFKLSIHAKSSFTKNPREKMIWS</sequence>
<proteinExistence type="predicted"/>
<organism evidence="2 3">
    <name type="scientific">Elysia crispata</name>
    <name type="common">lettuce slug</name>
    <dbReference type="NCBI Taxonomy" id="231223"/>
    <lineage>
        <taxon>Eukaryota</taxon>
        <taxon>Metazoa</taxon>
        <taxon>Spiralia</taxon>
        <taxon>Lophotrochozoa</taxon>
        <taxon>Mollusca</taxon>
        <taxon>Gastropoda</taxon>
        <taxon>Heterobranchia</taxon>
        <taxon>Euthyneura</taxon>
        <taxon>Panpulmonata</taxon>
        <taxon>Sacoglossa</taxon>
        <taxon>Placobranchoidea</taxon>
        <taxon>Plakobranchidae</taxon>
        <taxon>Elysia</taxon>
    </lineage>
</organism>
<keyword evidence="1" id="KW-0472">Membrane</keyword>
<evidence type="ECO:0000256" key="1">
    <source>
        <dbReference type="SAM" id="Phobius"/>
    </source>
</evidence>
<accession>A0AAE0ZIJ0</accession>
<evidence type="ECO:0000313" key="2">
    <source>
        <dbReference type="EMBL" id="KAK3770002.1"/>
    </source>
</evidence>
<dbReference type="AlphaFoldDB" id="A0AAE0ZIJ0"/>
<dbReference type="EMBL" id="JAWDGP010003869">
    <property type="protein sequence ID" value="KAK3770002.1"/>
    <property type="molecule type" value="Genomic_DNA"/>
</dbReference>